<reference evidence="1 2" key="1">
    <citation type="submission" date="2016-10" db="EMBL/GenBank/DDBJ databases">
        <authorList>
            <person name="de Groot N.N."/>
        </authorList>
    </citation>
    <scope>NUCLEOTIDE SEQUENCE [LARGE SCALE GENOMIC DNA]</scope>
    <source>
        <strain evidence="1 2">DSM 21800</strain>
    </source>
</reference>
<gene>
    <name evidence="1" type="ORF">SAMN04489812_0968</name>
</gene>
<evidence type="ECO:0000313" key="2">
    <source>
        <dbReference type="Proteomes" id="UP000199103"/>
    </source>
</evidence>
<keyword evidence="2" id="KW-1185">Reference proteome</keyword>
<dbReference type="AlphaFoldDB" id="A0A1H1PNY1"/>
<proteinExistence type="predicted"/>
<evidence type="ECO:0000313" key="1">
    <source>
        <dbReference type="EMBL" id="SDS12848.1"/>
    </source>
</evidence>
<protein>
    <recommendedName>
        <fullName evidence="3">DUF2867 domain-containing protein</fullName>
    </recommendedName>
</protein>
<dbReference type="STRING" id="630515.SAMN04489812_0968"/>
<evidence type="ECO:0008006" key="3">
    <source>
        <dbReference type="Google" id="ProtNLM"/>
    </source>
</evidence>
<accession>A0A1H1PNY1</accession>
<sequence>MSVSETTTAVDAAVGVDAMPADLLAIATLPSLDYANLVSTPTDLAVAPEIWARTMVGDVPNTIERVVWNGILRLGLSREPSPERVAGWRITGRDPQWIRLEASSGLLAANIIVRTVDGRVSMATLIRYRSAVTRPIWTVLTPLHTSVMPKMLAAAIEQLAGDDGGTNRS</sequence>
<name>A0A1H1PNY1_9ACTN</name>
<dbReference type="RefSeq" id="WP_197679996.1">
    <property type="nucleotide sequence ID" value="NZ_LT629772.1"/>
</dbReference>
<dbReference type="EMBL" id="LT629772">
    <property type="protein sequence ID" value="SDS12848.1"/>
    <property type="molecule type" value="Genomic_DNA"/>
</dbReference>
<dbReference type="Proteomes" id="UP000199103">
    <property type="component" value="Chromosome I"/>
</dbReference>
<organism evidence="1 2">
    <name type="scientific">Microlunatus soli</name>
    <dbReference type="NCBI Taxonomy" id="630515"/>
    <lineage>
        <taxon>Bacteria</taxon>
        <taxon>Bacillati</taxon>
        <taxon>Actinomycetota</taxon>
        <taxon>Actinomycetes</taxon>
        <taxon>Propionibacteriales</taxon>
        <taxon>Propionibacteriaceae</taxon>
        <taxon>Microlunatus</taxon>
    </lineage>
</organism>